<gene>
    <name evidence="8" type="ORF">GCM10023331_07210</name>
</gene>
<evidence type="ECO:0000256" key="4">
    <source>
        <dbReference type="ARBA" id="ARBA00022827"/>
    </source>
</evidence>
<dbReference type="Pfam" id="PF00875">
    <property type="entry name" value="DNA_photolyase"/>
    <property type="match status" value="1"/>
</dbReference>
<dbReference type="InterPro" id="IPR006050">
    <property type="entry name" value="DNA_photolyase_N"/>
</dbReference>
<evidence type="ECO:0000313" key="8">
    <source>
        <dbReference type="EMBL" id="GAA4825324.1"/>
    </source>
</evidence>
<comment type="cofactor">
    <cofactor evidence="2">
        <name>FAD</name>
        <dbReference type="ChEBI" id="CHEBI:57692"/>
    </cofactor>
</comment>
<dbReference type="PROSITE" id="PS00394">
    <property type="entry name" value="DNA_PHOTOLYASES_1_1"/>
    <property type="match status" value="1"/>
</dbReference>
<name>A0ABP9D3G0_9BACT</name>
<evidence type="ECO:0000256" key="5">
    <source>
        <dbReference type="ARBA" id="ARBA00022991"/>
    </source>
</evidence>
<keyword evidence="5 6" id="KW-0157">Chromophore</keyword>
<evidence type="ECO:0000259" key="7">
    <source>
        <dbReference type="PROSITE" id="PS51645"/>
    </source>
</evidence>
<dbReference type="SUPFAM" id="SSF52425">
    <property type="entry name" value="Cryptochrome/photolyase, N-terminal domain"/>
    <property type="match status" value="1"/>
</dbReference>
<evidence type="ECO:0000256" key="2">
    <source>
        <dbReference type="ARBA" id="ARBA00001974"/>
    </source>
</evidence>
<reference evidence="9" key="1">
    <citation type="journal article" date="2019" name="Int. J. Syst. Evol. Microbiol.">
        <title>The Global Catalogue of Microorganisms (GCM) 10K type strain sequencing project: providing services to taxonomists for standard genome sequencing and annotation.</title>
        <authorList>
            <consortium name="The Broad Institute Genomics Platform"/>
            <consortium name="The Broad Institute Genome Sequencing Center for Infectious Disease"/>
            <person name="Wu L."/>
            <person name="Ma J."/>
        </authorList>
    </citation>
    <scope>NUCLEOTIDE SEQUENCE [LARGE SCALE GENOMIC DNA]</scope>
    <source>
        <strain evidence="9">JCM 18326</strain>
    </source>
</reference>
<dbReference type="InterPro" id="IPR005101">
    <property type="entry name" value="Cryptochr/Photolyase_FAD-bd"/>
</dbReference>
<dbReference type="PANTHER" id="PTHR11455:SF9">
    <property type="entry name" value="CRYPTOCHROME CIRCADIAN CLOCK 5 ISOFORM X1"/>
    <property type="match status" value="1"/>
</dbReference>
<feature type="domain" description="Photolyase/cryptochrome alpha/beta" evidence="7">
    <location>
        <begin position="10"/>
        <end position="140"/>
    </location>
</feature>
<evidence type="ECO:0000256" key="3">
    <source>
        <dbReference type="ARBA" id="ARBA00022630"/>
    </source>
</evidence>
<accession>A0ABP9D3G0</accession>
<keyword evidence="3 6" id="KW-0285">Flavoprotein</keyword>
<evidence type="ECO:0000256" key="1">
    <source>
        <dbReference type="ARBA" id="ARBA00001932"/>
    </source>
</evidence>
<dbReference type="PANTHER" id="PTHR11455">
    <property type="entry name" value="CRYPTOCHROME"/>
    <property type="match status" value="1"/>
</dbReference>
<dbReference type="EMBL" id="BAABJX010000015">
    <property type="protein sequence ID" value="GAA4825324.1"/>
    <property type="molecule type" value="Genomic_DNA"/>
</dbReference>
<dbReference type="Gene3D" id="3.40.50.620">
    <property type="entry name" value="HUPs"/>
    <property type="match status" value="1"/>
</dbReference>
<proteinExistence type="inferred from homology"/>
<dbReference type="Gene3D" id="1.25.40.80">
    <property type="match status" value="1"/>
</dbReference>
<comment type="caution">
    <text evidence="8">The sequence shown here is derived from an EMBL/GenBank/DDBJ whole genome shotgun (WGS) entry which is preliminary data.</text>
</comment>
<comment type="similarity">
    <text evidence="6">Belongs to the DNA photolyase family.</text>
</comment>
<evidence type="ECO:0000313" key="9">
    <source>
        <dbReference type="Proteomes" id="UP001500298"/>
    </source>
</evidence>
<dbReference type="RefSeq" id="WP_345369271.1">
    <property type="nucleotide sequence ID" value="NZ_BAABJX010000015.1"/>
</dbReference>
<dbReference type="PROSITE" id="PS51645">
    <property type="entry name" value="PHR_CRY_ALPHA_BETA"/>
    <property type="match status" value="1"/>
</dbReference>
<keyword evidence="9" id="KW-1185">Reference proteome</keyword>
<dbReference type="Proteomes" id="UP001500298">
    <property type="component" value="Unassembled WGS sequence"/>
</dbReference>
<sequence length="489" mass="58033">MSGNMLGRKAINIVWIKRDLRTQDHAAFQAAENAGLPYIAFSLLEPKQIEHPDTSLRHLKFIYHAVKDINKILAKTQGYVHLWYKDAREVFSFLSEEFEIKEVFSYQESGTANSWERDKQMKTWFKDRGIIWTEFQRDGIIRGLHNRDGWEKAWYQTMNAPLIQNQYQTGKMLRIGVPFELSMHLKRDLENYSMVFQPAGESHGWKYLYSFTEKRGFDYHLAISSPSKSRMSCSRISPYLSWGNLSIKQVYQYIKNHPNRYEHKKAFNAVLTRLKWHCHFIQKFEMECRYETECINRGYDLLTYENNPELLEAWKHGRTGYPMVDACMRALIATGWINFRMRAMLVSFLCHRLDQDWRKGAYHLAQLFLDYEPGIHYPQFQMQAGVTGINTVRIYNPVKQSKEQDAEGRFIKKWVPELSRTPKEYLHEPWRMTSLDALFQGMKNKSYPDPIIDLETTGKRARKKFWSHKNHPLVREEAARIIEMHTKKN</sequence>
<dbReference type="InterPro" id="IPR036134">
    <property type="entry name" value="Crypto/Photolyase_FAD-like_sf"/>
</dbReference>
<evidence type="ECO:0000256" key="6">
    <source>
        <dbReference type="RuleBase" id="RU004182"/>
    </source>
</evidence>
<dbReference type="InterPro" id="IPR014729">
    <property type="entry name" value="Rossmann-like_a/b/a_fold"/>
</dbReference>
<dbReference type="Pfam" id="PF03441">
    <property type="entry name" value="FAD_binding_7"/>
    <property type="match status" value="1"/>
</dbReference>
<dbReference type="PRINTS" id="PR00147">
    <property type="entry name" value="DNAPHOTLYASE"/>
</dbReference>
<dbReference type="Gene3D" id="1.10.579.10">
    <property type="entry name" value="DNA Cyclobutane Dipyrimidine Photolyase, subunit A, domain 3"/>
    <property type="match status" value="1"/>
</dbReference>
<dbReference type="InterPro" id="IPR002081">
    <property type="entry name" value="Cryptochrome/DNA_photolyase_1"/>
</dbReference>
<organism evidence="8 9">
    <name type="scientific">Algivirga pacifica</name>
    <dbReference type="NCBI Taxonomy" id="1162670"/>
    <lineage>
        <taxon>Bacteria</taxon>
        <taxon>Pseudomonadati</taxon>
        <taxon>Bacteroidota</taxon>
        <taxon>Cytophagia</taxon>
        <taxon>Cytophagales</taxon>
        <taxon>Flammeovirgaceae</taxon>
        <taxon>Algivirga</taxon>
    </lineage>
</organism>
<keyword evidence="4 6" id="KW-0274">FAD</keyword>
<dbReference type="InterPro" id="IPR036155">
    <property type="entry name" value="Crypto/Photolyase_N_sf"/>
</dbReference>
<dbReference type="SUPFAM" id="SSF48173">
    <property type="entry name" value="Cryptochrome/photolyase FAD-binding domain"/>
    <property type="match status" value="1"/>
</dbReference>
<dbReference type="InterPro" id="IPR018394">
    <property type="entry name" value="DNA_photolyase_1_CS_C"/>
</dbReference>
<comment type="cofactor">
    <cofactor evidence="1">
        <name>(6R)-5,10-methylene-5,6,7,8-tetrahydrofolate</name>
        <dbReference type="ChEBI" id="CHEBI:15636"/>
    </cofactor>
</comment>
<protein>
    <submittedName>
        <fullName evidence="8">Deoxyribodipyrimidine photo-lyase</fullName>
    </submittedName>
</protein>